<evidence type="ECO:0000256" key="2">
    <source>
        <dbReference type="RuleBase" id="RU003749"/>
    </source>
</evidence>
<evidence type="ECO:0000259" key="3">
    <source>
        <dbReference type="PROSITE" id="PS50801"/>
    </source>
</evidence>
<comment type="caution">
    <text evidence="4">The sequence shown here is derived from an EMBL/GenBank/DDBJ whole genome shotgun (WGS) entry which is preliminary data.</text>
</comment>
<gene>
    <name evidence="4" type="ORF">L2740_18820</name>
</gene>
<name>A0A9X1ZMG0_9GAMM</name>
<evidence type="ECO:0000256" key="1">
    <source>
        <dbReference type="ARBA" id="ARBA00009013"/>
    </source>
</evidence>
<dbReference type="Gene3D" id="3.30.750.24">
    <property type="entry name" value="STAS domain"/>
    <property type="match status" value="1"/>
</dbReference>
<dbReference type="AlphaFoldDB" id="A0A9X1ZMG0"/>
<dbReference type="InterPro" id="IPR002645">
    <property type="entry name" value="STAS_dom"/>
</dbReference>
<sequence>MQFEIIEKGQYTVIQVNEARFDAKLAPSFREELESIKGNIRDHLVLDLGGVRFMDSSGLGAVMGAYKMLRNTKISIVNPQKPIVDLLKLTRMDKLILSHPTIEAAVAATA</sequence>
<protein>
    <recommendedName>
        <fullName evidence="2">Anti-sigma factor antagonist</fullName>
    </recommendedName>
</protein>
<evidence type="ECO:0000313" key="4">
    <source>
        <dbReference type="EMBL" id="MCL1140593.1"/>
    </source>
</evidence>
<dbReference type="PROSITE" id="PS50801">
    <property type="entry name" value="STAS"/>
    <property type="match status" value="1"/>
</dbReference>
<evidence type="ECO:0000313" key="5">
    <source>
        <dbReference type="Proteomes" id="UP001139293"/>
    </source>
</evidence>
<dbReference type="Proteomes" id="UP001139293">
    <property type="component" value="Unassembled WGS sequence"/>
</dbReference>
<dbReference type="GO" id="GO:0043856">
    <property type="term" value="F:anti-sigma factor antagonist activity"/>
    <property type="evidence" value="ECO:0007669"/>
    <property type="project" value="InterPro"/>
</dbReference>
<dbReference type="SUPFAM" id="SSF52091">
    <property type="entry name" value="SpoIIaa-like"/>
    <property type="match status" value="1"/>
</dbReference>
<dbReference type="InterPro" id="IPR003658">
    <property type="entry name" value="Anti-sigma_ant"/>
</dbReference>
<dbReference type="CDD" id="cd07043">
    <property type="entry name" value="STAS_anti-anti-sigma_factors"/>
    <property type="match status" value="1"/>
</dbReference>
<feature type="domain" description="STAS" evidence="3">
    <location>
        <begin position="26"/>
        <end position="109"/>
    </location>
</feature>
<keyword evidence="5" id="KW-1185">Reference proteome</keyword>
<dbReference type="EMBL" id="JAKILB010000016">
    <property type="protein sequence ID" value="MCL1140593.1"/>
    <property type="molecule type" value="Genomic_DNA"/>
</dbReference>
<reference evidence="4" key="1">
    <citation type="submission" date="2022-01" db="EMBL/GenBank/DDBJ databases">
        <title>Whole genome-based taxonomy of the Shewanellaceae.</title>
        <authorList>
            <person name="Martin-Rodriguez A.J."/>
        </authorList>
    </citation>
    <scope>NUCLEOTIDE SEQUENCE</scope>
    <source>
        <strain evidence="4">KCTC 23973</strain>
    </source>
</reference>
<accession>A0A9X1ZMG0</accession>
<proteinExistence type="inferred from homology"/>
<comment type="similarity">
    <text evidence="1 2">Belongs to the anti-sigma-factor antagonist family.</text>
</comment>
<dbReference type="NCBIfam" id="TIGR00377">
    <property type="entry name" value="ant_ant_sig"/>
    <property type="match status" value="1"/>
</dbReference>
<dbReference type="PANTHER" id="PTHR33495:SF2">
    <property type="entry name" value="ANTI-SIGMA FACTOR ANTAGONIST TM_1081-RELATED"/>
    <property type="match status" value="1"/>
</dbReference>
<dbReference type="InterPro" id="IPR036513">
    <property type="entry name" value="STAS_dom_sf"/>
</dbReference>
<dbReference type="PANTHER" id="PTHR33495">
    <property type="entry name" value="ANTI-SIGMA FACTOR ANTAGONIST TM_1081-RELATED-RELATED"/>
    <property type="match status" value="1"/>
</dbReference>
<dbReference type="Pfam" id="PF01740">
    <property type="entry name" value="STAS"/>
    <property type="match status" value="1"/>
</dbReference>
<dbReference type="RefSeq" id="WP_248471488.1">
    <property type="nucleotide sequence ID" value="NZ_JAKILB010000016.1"/>
</dbReference>
<organism evidence="4 5">
    <name type="scientific">Shewanella pneumatophori</name>
    <dbReference type="NCBI Taxonomy" id="314092"/>
    <lineage>
        <taxon>Bacteria</taxon>
        <taxon>Pseudomonadati</taxon>
        <taxon>Pseudomonadota</taxon>
        <taxon>Gammaproteobacteria</taxon>
        <taxon>Alteromonadales</taxon>
        <taxon>Shewanellaceae</taxon>
        <taxon>Shewanella</taxon>
    </lineage>
</organism>